<gene>
    <name evidence="3" type="ORF">SAMN05216259_103227</name>
</gene>
<dbReference type="InterPro" id="IPR036291">
    <property type="entry name" value="NAD(P)-bd_dom_sf"/>
</dbReference>
<dbReference type="GO" id="GO:0008202">
    <property type="term" value="P:steroid metabolic process"/>
    <property type="evidence" value="ECO:0007669"/>
    <property type="project" value="TreeGrafter"/>
</dbReference>
<accession>A0A1G9ZMY6</accession>
<evidence type="ECO:0000256" key="1">
    <source>
        <dbReference type="RuleBase" id="RU000363"/>
    </source>
</evidence>
<evidence type="ECO:0000259" key="2">
    <source>
        <dbReference type="SMART" id="SM00822"/>
    </source>
</evidence>
<dbReference type="STRING" id="310781.SAMN05216259_103227"/>
<dbReference type="InterPro" id="IPR057326">
    <property type="entry name" value="KR_dom"/>
</dbReference>
<dbReference type="PRINTS" id="PR00080">
    <property type="entry name" value="SDRFAMILY"/>
</dbReference>
<dbReference type="OrthoDB" id="3178062at2"/>
<organism evidence="3 4">
    <name type="scientific">Actinacidiphila guanduensis</name>
    <dbReference type="NCBI Taxonomy" id="310781"/>
    <lineage>
        <taxon>Bacteria</taxon>
        <taxon>Bacillati</taxon>
        <taxon>Actinomycetota</taxon>
        <taxon>Actinomycetes</taxon>
        <taxon>Kitasatosporales</taxon>
        <taxon>Streptomycetaceae</taxon>
        <taxon>Actinacidiphila</taxon>
    </lineage>
</organism>
<dbReference type="InterPro" id="IPR002347">
    <property type="entry name" value="SDR_fam"/>
</dbReference>
<feature type="domain" description="Ketoreductase" evidence="2">
    <location>
        <begin position="11"/>
        <end position="185"/>
    </location>
</feature>
<protein>
    <submittedName>
        <fullName evidence="3">Short-chain dehydrogenase</fullName>
    </submittedName>
</protein>
<evidence type="ECO:0000313" key="4">
    <source>
        <dbReference type="Proteomes" id="UP000199341"/>
    </source>
</evidence>
<name>A0A1G9ZMY6_9ACTN</name>
<dbReference type="SMART" id="SM00822">
    <property type="entry name" value="PKS_KR"/>
    <property type="match status" value="1"/>
</dbReference>
<dbReference type="EMBL" id="FNIE01000003">
    <property type="protein sequence ID" value="SDN22570.1"/>
    <property type="molecule type" value="Genomic_DNA"/>
</dbReference>
<dbReference type="Pfam" id="PF00106">
    <property type="entry name" value="adh_short"/>
    <property type="match status" value="1"/>
</dbReference>
<dbReference type="PANTHER" id="PTHR43313:SF1">
    <property type="entry name" value="3BETA-HYDROXYSTEROID DEHYDROGENASE DHS-16"/>
    <property type="match status" value="1"/>
</dbReference>
<evidence type="ECO:0000313" key="3">
    <source>
        <dbReference type="EMBL" id="SDN22570.1"/>
    </source>
</evidence>
<proteinExistence type="inferred from homology"/>
<keyword evidence="4" id="KW-1185">Reference proteome</keyword>
<dbReference type="PRINTS" id="PR00081">
    <property type="entry name" value="GDHRDH"/>
</dbReference>
<dbReference type="SUPFAM" id="SSF51735">
    <property type="entry name" value="NAD(P)-binding Rossmann-fold domains"/>
    <property type="match status" value="1"/>
</dbReference>
<dbReference type="GO" id="GO:0016491">
    <property type="term" value="F:oxidoreductase activity"/>
    <property type="evidence" value="ECO:0007669"/>
    <property type="project" value="TreeGrafter"/>
</dbReference>
<reference evidence="3 4" key="1">
    <citation type="submission" date="2016-10" db="EMBL/GenBank/DDBJ databases">
        <authorList>
            <person name="de Groot N.N."/>
        </authorList>
    </citation>
    <scope>NUCLEOTIDE SEQUENCE [LARGE SCALE GENOMIC DNA]</scope>
    <source>
        <strain evidence="3 4">CGMCC 4.2022</strain>
    </source>
</reference>
<dbReference type="Proteomes" id="UP000199341">
    <property type="component" value="Unassembled WGS sequence"/>
</dbReference>
<comment type="similarity">
    <text evidence="1">Belongs to the short-chain dehydrogenases/reductases (SDR) family.</text>
</comment>
<dbReference type="PANTHER" id="PTHR43313">
    <property type="entry name" value="SHORT-CHAIN DEHYDROGENASE/REDUCTASE FAMILY 9C"/>
    <property type="match status" value="1"/>
</dbReference>
<dbReference type="Gene3D" id="3.40.50.720">
    <property type="entry name" value="NAD(P)-binding Rossmann-like Domain"/>
    <property type="match status" value="1"/>
</dbReference>
<dbReference type="RefSeq" id="WP_093783490.1">
    <property type="nucleotide sequence ID" value="NZ_FNIE01000003.1"/>
</dbReference>
<dbReference type="AlphaFoldDB" id="A0A1G9ZMY6"/>
<sequence>MPATSPSPSTRSVLLTGATGGIGRAAAAALSAKGYRVFAGAREPDRLADAAGHDAAVVPVRLDVTDPRSVADAVAAVTDVTDGLYAVVNNAGVIVQGPLELVPRAELRRQFDVNVHGPALVTQAFLPLLRAGHGRLVNVTAATARVPGPYFGPISASKAALAALSDALRLELAHWGIPVVVLEPGGFATGIFDDAEAAQERARASMPPELVALYARQQQAVDRAMAAARRKAAAPSVLADALVKALEAERPKPRYTVGDDVRLLGLLARLPLRTRDRLMAQVTGLAKLKAGAS</sequence>